<dbReference type="InterPro" id="IPR011047">
    <property type="entry name" value="Quinoprotein_ADH-like_sf"/>
</dbReference>
<evidence type="ECO:0000256" key="1">
    <source>
        <dbReference type="SAM" id="SignalP"/>
    </source>
</evidence>
<sequence length="370" mass="40122">MGPAGGAVRLSLTRRSVLVAPLLLLPARRAAAAQPLASLRVWQTENAVLTPPTLAEGKLFFCGTTHAGCILPEAEAPLWQRPHDLPGPAAFRPRVLGERVIVGGRGGIACLNRADGSEIWRHVAEIETGVPVLDRDSVVFGDGHRIVARDLESGAERWRFAAVPDTMAAYAPCILGPHVFAGPGDGVLYCLDLASGALVWAQERRRLWQYLRQIHAAEGLLVAGSYKEQLFGIAPGDGRILWQFVAGNFINSHHLSGDLACLWSPTGWVYAIDIRTGAVRWRHQTTDYGPGGDNWASLMAELASRSGRLYTLDMKDTLRLLDLGDGALRTSGRVPGRVRHAVLPLDDQRVVFPMMDGSLLMTRAPTIDGD</sequence>
<feature type="signal peptide" evidence="1">
    <location>
        <begin position="1"/>
        <end position="32"/>
    </location>
</feature>
<feature type="domain" description="Pyrrolo-quinoline quinone repeat" evidence="2">
    <location>
        <begin position="266"/>
        <end position="358"/>
    </location>
</feature>
<dbReference type="Pfam" id="PF13360">
    <property type="entry name" value="PQQ_2"/>
    <property type="match status" value="2"/>
</dbReference>
<dbReference type="Proteomes" id="UP000466730">
    <property type="component" value="Unassembled WGS sequence"/>
</dbReference>
<proteinExistence type="predicted"/>
<evidence type="ECO:0000313" key="4">
    <source>
        <dbReference type="Proteomes" id="UP000466730"/>
    </source>
</evidence>
<dbReference type="AlphaFoldDB" id="A0A844BDP6"/>
<dbReference type="InterPro" id="IPR015943">
    <property type="entry name" value="WD40/YVTN_repeat-like_dom_sf"/>
</dbReference>
<dbReference type="Gene3D" id="2.130.10.10">
    <property type="entry name" value="YVTN repeat-like/Quinoprotein amine dehydrogenase"/>
    <property type="match status" value="2"/>
</dbReference>
<evidence type="ECO:0000313" key="3">
    <source>
        <dbReference type="EMBL" id="MRH22624.1"/>
    </source>
</evidence>
<dbReference type="SUPFAM" id="SSF50998">
    <property type="entry name" value="Quinoprotein alcohol dehydrogenase-like"/>
    <property type="match status" value="1"/>
</dbReference>
<evidence type="ECO:0000259" key="2">
    <source>
        <dbReference type="Pfam" id="PF13360"/>
    </source>
</evidence>
<dbReference type="SMART" id="SM00564">
    <property type="entry name" value="PQQ"/>
    <property type="match status" value="4"/>
</dbReference>
<dbReference type="PANTHER" id="PTHR34512:SF30">
    <property type="entry name" value="OUTER MEMBRANE PROTEIN ASSEMBLY FACTOR BAMB"/>
    <property type="match status" value="1"/>
</dbReference>
<dbReference type="OrthoDB" id="5290752at2"/>
<dbReference type="InterPro" id="IPR018391">
    <property type="entry name" value="PQQ_b-propeller_rpt"/>
</dbReference>
<dbReference type="EMBL" id="WJPO01000035">
    <property type="protein sequence ID" value="MRH22624.1"/>
    <property type="molecule type" value="Genomic_DNA"/>
</dbReference>
<name>A0A844BDP6_9RHOB</name>
<protein>
    <submittedName>
        <fullName evidence="3">PQQ-binding-like beta-propeller repeat protein</fullName>
    </submittedName>
</protein>
<dbReference type="PANTHER" id="PTHR34512">
    <property type="entry name" value="CELL SURFACE PROTEIN"/>
    <property type="match status" value="1"/>
</dbReference>
<feature type="domain" description="Pyrrolo-quinoline quinone repeat" evidence="2">
    <location>
        <begin position="105"/>
        <end position="244"/>
    </location>
</feature>
<gene>
    <name evidence="3" type="ORF">GH815_16725</name>
</gene>
<feature type="chain" id="PRO_5032324413" evidence="1">
    <location>
        <begin position="33"/>
        <end position="370"/>
    </location>
</feature>
<comment type="caution">
    <text evidence="3">The sequence shown here is derived from an EMBL/GenBank/DDBJ whole genome shotgun (WGS) entry which is preliminary data.</text>
</comment>
<keyword evidence="4" id="KW-1185">Reference proteome</keyword>
<organism evidence="3 4">
    <name type="scientific">Rhodovulum strictum</name>
    <dbReference type="NCBI Taxonomy" id="58314"/>
    <lineage>
        <taxon>Bacteria</taxon>
        <taxon>Pseudomonadati</taxon>
        <taxon>Pseudomonadota</taxon>
        <taxon>Alphaproteobacteria</taxon>
        <taxon>Rhodobacterales</taxon>
        <taxon>Paracoccaceae</taxon>
        <taxon>Rhodovulum</taxon>
    </lineage>
</organism>
<accession>A0A844BDP6</accession>
<dbReference type="InterPro" id="IPR002372">
    <property type="entry name" value="PQQ_rpt_dom"/>
</dbReference>
<reference evidence="3 4" key="1">
    <citation type="submission" date="2019-11" db="EMBL/GenBank/DDBJ databases">
        <title>Draft Whole-Genome sequence of the marine photosynthetic bacterium Rhodovulum strictum DSM 11289.</title>
        <authorList>
            <person name="Kyndt J.A."/>
            <person name="Meyer T.E."/>
        </authorList>
    </citation>
    <scope>NUCLEOTIDE SEQUENCE [LARGE SCALE GENOMIC DNA]</scope>
    <source>
        <strain evidence="3 4">DSM 11289</strain>
    </source>
</reference>
<keyword evidence="1" id="KW-0732">Signal</keyword>